<dbReference type="Pfam" id="PF24728">
    <property type="entry name" value="DUF7680"/>
    <property type="match status" value="1"/>
</dbReference>
<dbReference type="AlphaFoldDB" id="A0A2P4NL06"/>
<reference evidence="2" key="1">
    <citation type="submission" date="2017-08" db="EMBL/GenBank/DDBJ databases">
        <title>Haloferax marisrubri sp. nov., isolated from the Discovery deep brine-seawater interface in the Red Sea.</title>
        <authorList>
            <person name="Zhang G."/>
            <person name="Stingl U."/>
        </authorList>
    </citation>
    <scope>NUCLEOTIDE SEQUENCE [LARGE SCALE GENOMIC DNA]</scope>
    <source>
        <strain evidence="2">SB3</strain>
    </source>
</reference>
<proteinExistence type="predicted"/>
<keyword evidence="3" id="KW-1185">Reference proteome</keyword>
<organism evidence="2 3">
    <name type="scientific">Haloferax marisrubri</name>
    <dbReference type="NCBI Taxonomy" id="1544719"/>
    <lineage>
        <taxon>Archaea</taxon>
        <taxon>Methanobacteriati</taxon>
        <taxon>Methanobacteriota</taxon>
        <taxon>Stenosarchaea group</taxon>
        <taxon>Halobacteria</taxon>
        <taxon>Halobacteriales</taxon>
        <taxon>Haloferacaceae</taxon>
        <taxon>Haloferax</taxon>
    </lineage>
</organism>
<evidence type="ECO:0000259" key="1">
    <source>
        <dbReference type="Pfam" id="PF24728"/>
    </source>
</evidence>
<dbReference type="Proteomes" id="UP000053621">
    <property type="component" value="Unassembled WGS sequence"/>
</dbReference>
<name>A0A2P4NL06_9EURY</name>
<feature type="domain" description="DUF7680" evidence="1">
    <location>
        <begin position="30"/>
        <end position="195"/>
    </location>
</feature>
<dbReference type="RefSeq" id="WP_058568624.1">
    <property type="nucleotide sequence ID" value="NZ_LOPW02000022.1"/>
</dbReference>
<evidence type="ECO:0000313" key="2">
    <source>
        <dbReference type="EMBL" id="POG53810.1"/>
    </source>
</evidence>
<dbReference type="EMBL" id="LOPW02000022">
    <property type="protein sequence ID" value="POG53810.1"/>
    <property type="molecule type" value="Genomic_DNA"/>
</dbReference>
<evidence type="ECO:0000313" key="3">
    <source>
        <dbReference type="Proteomes" id="UP000053621"/>
    </source>
</evidence>
<dbReference type="OrthoDB" id="190685at2157"/>
<accession>A0A2P4NL06</accession>
<gene>
    <name evidence="2" type="ORF">AUR65_018740</name>
</gene>
<protein>
    <recommendedName>
        <fullName evidence="1">DUF7680 domain-containing protein</fullName>
    </recommendedName>
</protein>
<sequence length="199" mass="22449">MSVPTQRDQEAQAFAFGSSVYGGRPTFGLTRRVEDGDPVIRLYELLPREQAESRRRRLERVGRHVVITPIEETFQSLPDGGTYTWDDWDAIKIGQLRGARLNAVLSVVREALNDAEQPHDPITSTGEGEVFISEVSGVRLSLAFLGVKQMQRVDRIRALVRGVSRMSTEECYYWYAKCRSPSSPNGVQSLRVLLTNHIE</sequence>
<comment type="caution">
    <text evidence="2">The sequence shown here is derived from an EMBL/GenBank/DDBJ whole genome shotgun (WGS) entry which is preliminary data.</text>
</comment>
<dbReference type="InterPro" id="IPR056097">
    <property type="entry name" value="DUF7680"/>
</dbReference>